<dbReference type="EMBL" id="JAQIOY010000001">
    <property type="protein sequence ID" value="MDA7423829.1"/>
    <property type="molecule type" value="Genomic_DNA"/>
</dbReference>
<dbReference type="InterPro" id="IPR028082">
    <property type="entry name" value="Peripla_BP_I"/>
</dbReference>
<sequence>MSGLKSKKADIIAVAKLARVSPSTVSRSFNHPDLVKATTRKKIDSAIRKLGYIRNRAAQTIHGIRSGTIGLIVPTVDQTIFAELIQSFSEAVEKRGFTILLASHGYNLSREYELTRKMLEHRVDGVALIGLEHAHDTYELLEQQAMPAILLWNHSDTARLPSVGSDNETAGYLIGAHVADLGHRRIAAVFPPLDGNERASMRFDGVLKALTERGCEIPQKWRVETPYSVSSAKAETERLINSEDRPDAIICGNDVLAWGVLYGLAKARLSVPDDVSVTGIGDFKGSKDFEPGLTTVRIPAKTIGETAAEAISGMITSNVTTGNGTMVPPELIVRASSAPAR</sequence>
<dbReference type="GO" id="GO:0003677">
    <property type="term" value="F:DNA binding"/>
    <property type="evidence" value="ECO:0007669"/>
    <property type="project" value="UniProtKB-KW"/>
</dbReference>
<keyword evidence="1" id="KW-0805">Transcription regulation</keyword>
<proteinExistence type="predicted"/>
<dbReference type="Pfam" id="PF13377">
    <property type="entry name" value="Peripla_BP_3"/>
    <property type="match status" value="1"/>
</dbReference>
<reference evidence="5 6" key="1">
    <citation type="submission" date="2023-01" db="EMBL/GenBank/DDBJ databases">
        <title>Thalassococcus onchidii sp. nov., isolated from a marine invertebrate from the South China Sea.</title>
        <authorList>
            <person name="Xu S."/>
            <person name="Liu Z."/>
            <person name="Xu Y."/>
        </authorList>
    </citation>
    <scope>NUCLEOTIDE SEQUENCE [LARGE SCALE GENOMIC DNA]</scope>
    <source>
        <strain evidence="5 6">KCTC 32084</strain>
    </source>
</reference>
<feature type="domain" description="HTH lacI-type" evidence="4">
    <location>
        <begin position="14"/>
        <end position="63"/>
    </location>
</feature>
<name>A0ABT4XPE9_9RHOB</name>
<dbReference type="PANTHER" id="PTHR30146">
    <property type="entry name" value="LACI-RELATED TRANSCRIPTIONAL REPRESSOR"/>
    <property type="match status" value="1"/>
</dbReference>
<dbReference type="CDD" id="cd01392">
    <property type="entry name" value="HTH_LacI"/>
    <property type="match status" value="1"/>
</dbReference>
<dbReference type="SUPFAM" id="SSF47413">
    <property type="entry name" value="lambda repressor-like DNA-binding domains"/>
    <property type="match status" value="1"/>
</dbReference>
<comment type="caution">
    <text evidence="5">The sequence shown here is derived from an EMBL/GenBank/DDBJ whole genome shotgun (WGS) entry which is preliminary data.</text>
</comment>
<dbReference type="PANTHER" id="PTHR30146:SF138">
    <property type="entry name" value="TRANSCRIPTIONAL REGULATORY PROTEIN"/>
    <property type="match status" value="1"/>
</dbReference>
<keyword evidence="6" id="KW-1185">Reference proteome</keyword>
<dbReference type="SMART" id="SM00354">
    <property type="entry name" value="HTH_LACI"/>
    <property type="match status" value="1"/>
</dbReference>
<dbReference type="Pfam" id="PF00356">
    <property type="entry name" value="LacI"/>
    <property type="match status" value="1"/>
</dbReference>
<evidence type="ECO:0000256" key="3">
    <source>
        <dbReference type="ARBA" id="ARBA00023163"/>
    </source>
</evidence>
<dbReference type="InterPro" id="IPR000843">
    <property type="entry name" value="HTH_LacI"/>
</dbReference>
<keyword evidence="2 5" id="KW-0238">DNA-binding</keyword>
<evidence type="ECO:0000256" key="2">
    <source>
        <dbReference type="ARBA" id="ARBA00023125"/>
    </source>
</evidence>
<dbReference type="RefSeq" id="WP_271431163.1">
    <property type="nucleotide sequence ID" value="NZ_JAQIOY010000001.1"/>
</dbReference>
<protein>
    <submittedName>
        <fullName evidence="5">LacI family DNA-binding transcriptional regulator</fullName>
    </submittedName>
</protein>
<dbReference type="PROSITE" id="PS50932">
    <property type="entry name" value="HTH_LACI_2"/>
    <property type="match status" value="1"/>
</dbReference>
<gene>
    <name evidence="5" type="ORF">PFY00_03750</name>
</gene>
<dbReference type="Proteomes" id="UP001210720">
    <property type="component" value="Unassembled WGS sequence"/>
</dbReference>
<dbReference type="Gene3D" id="3.40.50.2300">
    <property type="match status" value="2"/>
</dbReference>
<keyword evidence="3" id="KW-0804">Transcription</keyword>
<evidence type="ECO:0000313" key="6">
    <source>
        <dbReference type="Proteomes" id="UP001210720"/>
    </source>
</evidence>
<accession>A0ABT4XPE9</accession>
<dbReference type="InterPro" id="IPR010982">
    <property type="entry name" value="Lambda_DNA-bd_dom_sf"/>
</dbReference>
<dbReference type="InterPro" id="IPR046335">
    <property type="entry name" value="LacI/GalR-like_sensor"/>
</dbReference>
<organism evidence="5 6">
    <name type="scientific">Thalassococcus lentus</name>
    <dbReference type="NCBI Taxonomy" id="1210524"/>
    <lineage>
        <taxon>Bacteria</taxon>
        <taxon>Pseudomonadati</taxon>
        <taxon>Pseudomonadota</taxon>
        <taxon>Alphaproteobacteria</taxon>
        <taxon>Rhodobacterales</taxon>
        <taxon>Roseobacteraceae</taxon>
        <taxon>Thalassococcus</taxon>
    </lineage>
</organism>
<dbReference type="Gene3D" id="1.10.260.40">
    <property type="entry name" value="lambda repressor-like DNA-binding domains"/>
    <property type="match status" value="1"/>
</dbReference>
<dbReference type="SUPFAM" id="SSF53822">
    <property type="entry name" value="Periplasmic binding protein-like I"/>
    <property type="match status" value="1"/>
</dbReference>
<evidence type="ECO:0000313" key="5">
    <source>
        <dbReference type="EMBL" id="MDA7423829.1"/>
    </source>
</evidence>
<evidence type="ECO:0000259" key="4">
    <source>
        <dbReference type="PROSITE" id="PS50932"/>
    </source>
</evidence>
<evidence type="ECO:0000256" key="1">
    <source>
        <dbReference type="ARBA" id="ARBA00023015"/>
    </source>
</evidence>
<dbReference type="CDD" id="cd06273">
    <property type="entry name" value="PBP1_LacI-like"/>
    <property type="match status" value="1"/>
</dbReference>